<proteinExistence type="inferred from homology"/>
<evidence type="ECO:0000259" key="7">
    <source>
        <dbReference type="Pfam" id="PF00881"/>
    </source>
</evidence>
<dbReference type="AlphaFoldDB" id="A0A165GR15"/>
<dbReference type="OrthoDB" id="2138173at2759"/>
<dbReference type="STRING" id="1353952.A0A165GR15"/>
<organism evidence="8 9">
    <name type="scientific">Calocera cornea HHB12733</name>
    <dbReference type="NCBI Taxonomy" id="1353952"/>
    <lineage>
        <taxon>Eukaryota</taxon>
        <taxon>Fungi</taxon>
        <taxon>Dikarya</taxon>
        <taxon>Basidiomycota</taxon>
        <taxon>Agaricomycotina</taxon>
        <taxon>Dacrymycetes</taxon>
        <taxon>Dacrymycetales</taxon>
        <taxon>Dacrymycetaceae</taxon>
        <taxon>Calocera</taxon>
    </lineage>
</organism>
<dbReference type="InterPro" id="IPR033877">
    <property type="entry name" value="Frm2/Hbn1"/>
</dbReference>
<dbReference type="Gene3D" id="3.40.109.10">
    <property type="entry name" value="NADH Oxidase"/>
    <property type="match status" value="1"/>
</dbReference>
<dbReference type="CDD" id="cd02140">
    <property type="entry name" value="Frm2-like"/>
    <property type="match status" value="1"/>
</dbReference>
<keyword evidence="9" id="KW-1185">Reference proteome</keyword>
<dbReference type="PANTHER" id="PTHR43035">
    <property type="entry name" value="FATTY ACID REPRESSION MUTANT PROTEIN 2-RELATED"/>
    <property type="match status" value="1"/>
</dbReference>
<keyword evidence="4" id="KW-0963">Cytoplasm</keyword>
<dbReference type="InParanoid" id="A0A165GR15"/>
<evidence type="ECO:0000256" key="5">
    <source>
        <dbReference type="ARBA" id="ARBA00023002"/>
    </source>
</evidence>
<dbReference type="InterPro" id="IPR000415">
    <property type="entry name" value="Nitroreductase-like"/>
</dbReference>
<evidence type="ECO:0000256" key="4">
    <source>
        <dbReference type="ARBA" id="ARBA00022490"/>
    </source>
</evidence>
<sequence length="246" mass="27628">MDAAARILLRTFPRPLTAAPRITRKYQLFSHPDIRPARMSSTSAPGSAAFMKAIEARRSVYTLSDKIPVSDDKVVSLVEGAIKNAPSSFNSQTSRALVLFGDEHKFVWDTVLTELKPIVPEEEFPKTQGKVDNCFKAGHGTILFWEDNAIVKSMQDKFPIYQDRFPVWSQHASAIVQFIVWTALANEGISASLQHYNPLIDEKLREHFKLPDTWALIAQMPFGEATAPPGQKTFKPIEDRVKVFGK</sequence>
<evidence type="ECO:0000256" key="3">
    <source>
        <dbReference type="ARBA" id="ARBA00007118"/>
    </source>
</evidence>
<feature type="domain" description="Nitroreductase" evidence="7">
    <location>
        <begin position="54"/>
        <end position="223"/>
    </location>
</feature>
<comment type="subcellular location">
    <subcellularLocation>
        <location evidence="2">Cytoplasm</location>
    </subcellularLocation>
    <subcellularLocation>
        <location evidence="1">Nucleus</location>
    </subcellularLocation>
</comment>
<evidence type="ECO:0000256" key="2">
    <source>
        <dbReference type="ARBA" id="ARBA00004496"/>
    </source>
</evidence>
<dbReference type="SUPFAM" id="SSF55469">
    <property type="entry name" value="FMN-dependent nitroreductase-like"/>
    <property type="match status" value="1"/>
</dbReference>
<dbReference type="GO" id="GO:0016491">
    <property type="term" value="F:oxidoreductase activity"/>
    <property type="evidence" value="ECO:0007669"/>
    <property type="project" value="UniProtKB-KW"/>
</dbReference>
<dbReference type="GO" id="GO:0034599">
    <property type="term" value="P:cellular response to oxidative stress"/>
    <property type="evidence" value="ECO:0007669"/>
    <property type="project" value="InterPro"/>
</dbReference>
<dbReference type="EMBL" id="KV423952">
    <property type="protein sequence ID" value="KZT58366.1"/>
    <property type="molecule type" value="Genomic_DNA"/>
</dbReference>
<dbReference type="PANTHER" id="PTHR43035:SF1">
    <property type="entry name" value="FATTY ACID REPRESSION MUTANT PROTEIN 2-RELATED"/>
    <property type="match status" value="1"/>
</dbReference>
<evidence type="ECO:0000256" key="6">
    <source>
        <dbReference type="ARBA" id="ARBA00023242"/>
    </source>
</evidence>
<reference evidence="8 9" key="1">
    <citation type="journal article" date="2016" name="Mol. Biol. Evol.">
        <title>Comparative Genomics of Early-Diverging Mushroom-Forming Fungi Provides Insights into the Origins of Lignocellulose Decay Capabilities.</title>
        <authorList>
            <person name="Nagy L.G."/>
            <person name="Riley R."/>
            <person name="Tritt A."/>
            <person name="Adam C."/>
            <person name="Daum C."/>
            <person name="Floudas D."/>
            <person name="Sun H."/>
            <person name="Yadav J.S."/>
            <person name="Pangilinan J."/>
            <person name="Larsson K.H."/>
            <person name="Matsuura K."/>
            <person name="Barry K."/>
            <person name="Labutti K."/>
            <person name="Kuo R."/>
            <person name="Ohm R.A."/>
            <person name="Bhattacharya S.S."/>
            <person name="Shirouzu T."/>
            <person name="Yoshinaga Y."/>
            <person name="Martin F.M."/>
            <person name="Grigoriev I.V."/>
            <person name="Hibbett D.S."/>
        </authorList>
    </citation>
    <scope>NUCLEOTIDE SEQUENCE [LARGE SCALE GENOMIC DNA]</scope>
    <source>
        <strain evidence="8 9">HHB12733</strain>
    </source>
</reference>
<name>A0A165GR15_9BASI</name>
<evidence type="ECO:0000256" key="1">
    <source>
        <dbReference type="ARBA" id="ARBA00004123"/>
    </source>
</evidence>
<protein>
    <submittedName>
        <fullName evidence="8">Nitroreductase</fullName>
    </submittedName>
</protein>
<comment type="similarity">
    <text evidence="3">Belongs to the nitroreductase family.</text>
</comment>
<dbReference type="Proteomes" id="UP000076842">
    <property type="component" value="Unassembled WGS sequence"/>
</dbReference>
<keyword evidence="6" id="KW-0539">Nucleus</keyword>
<dbReference type="InterPro" id="IPR029479">
    <property type="entry name" value="Nitroreductase"/>
</dbReference>
<dbReference type="GO" id="GO:0005634">
    <property type="term" value="C:nucleus"/>
    <property type="evidence" value="ECO:0007669"/>
    <property type="project" value="UniProtKB-SubCell"/>
</dbReference>
<dbReference type="FunFam" id="3.40.109.10:FF:000001">
    <property type="entry name" value="Nitroreductase family"/>
    <property type="match status" value="1"/>
</dbReference>
<gene>
    <name evidence="8" type="ORF">CALCODRAFT_482461</name>
</gene>
<dbReference type="Pfam" id="PF00881">
    <property type="entry name" value="Nitroreductase"/>
    <property type="match status" value="1"/>
</dbReference>
<accession>A0A165GR15</accession>
<dbReference type="GO" id="GO:0005737">
    <property type="term" value="C:cytoplasm"/>
    <property type="evidence" value="ECO:0007669"/>
    <property type="project" value="UniProtKB-SubCell"/>
</dbReference>
<keyword evidence="5" id="KW-0560">Oxidoreductase</keyword>
<evidence type="ECO:0000313" key="9">
    <source>
        <dbReference type="Proteomes" id="UP000076842"/>
    </source>
</evidence>
<evidence type="ECO:0000313" key="8">
    <source>
        <dbReference type="EMBL" id="KZT58366.1"/>
    </source>
</evidence>